<keyword evidence="1" id="KW-1133">Transmembrane helix</keyword>
<keyword evidence="1" id="KW-0812">Transmembrane</keyword>
<gene>
    <name evidence="2" type="ORF">V1633_17025</name>
</gene>
<feature type="transmembrane region" description="Helical" evidence="1">
    <location>
        <begin position="65"/>
        <end position="84"/>
    </location>
</feature>
<organism evidence="2 3">
    <name type="scientific">Plantactinospora sonchi</name>
    <dbReference type="NCBI Taxonomy" id="1544735"/>
    <lineage>
        <taxon>Bacteria</taxon>
        <taxon>Bacillati</taxon>
        <taxon>Actinomycetota</taxon>
        <taxon>Actinomycetes</taxon>
        <taxon>Micromonosporales</taxon>
        <taxon>Micromonosporaceae</taxon>
        <taxon>Plantactinospora</taxon>
    </lineage>
</organism>
<name>A0ABU7RUL5_9ACTN</name>
<accession>A0ABU7RUL5</accession>
<evidence type="ECO:0000313" key="3">
    <source>
        <dbReference type="Proteomes" id="UP001332243"/>
    </source>
</evidence>
<reference evidence="2 3" key="1">
    <citation type="submission" date="2024-01" db="EMBL/GenBank/DDBJ databases">
        <title>Genome insights into Plantactinospora sonchi sp. nov.</title>
        <authorList>
            <person name="Wang L."/>
        </authorList>
    </citation>
    <scope>NUCLEOTIDE SEQUENCE [LARGE SCALE GENOMIC DNA]</scope>
    <source>
        <strain evidence="2 3">NEAU-QY2</strain>
    </source>
</reference>
<keyword evidence="1" id="KW-0472">Membrane</keyword>
<feature type="transmembrane region" description="Helical" evidence="1">
    <location>
        <begin position="37"/>
        <end position="59"/>
    </location>
</feature>
<evidence type="ECO:0000313" key="2">
    <source>
        <dbReference type="EMBL" id="MEE6260194.1"/>
    </source>
</evidence>
<protein>
    <recommendedName>
        <fullName evidence="4">SLATT domain-containing protein</fullName>
    </recommendedName>
</protein>
<dbReference type="Proteomes" id="UP001332243">
    <property type="component" value="Unassembled WGS sequence"/>
</dbReference>
<comment type="caution">
    <text evidence="2">The sequence shown here is derived from an EMBL/GenBank/DDBJ whole genome shotgun (WGS) entry which is preliminary data.</text>
</comment>
<dbReference type="RefSeq" id="WP_331215319.1">
    <property type="nucleotide sequence ID" value="NZ_JAZGQK010000013.1"/>
</dbReference>
<keyword evidence="3" id="KW-1185">Reference proteome</keyword>
<evidence type="ECO:0008006" key="4">
    <source>
        <dbReference type="Google" id="ProtNLM"/>
    </source>
</evidence>
<evidence type="ECO:0000256" key="1">
    <source>
        <dbReference type="SAM" id="Phobius"/>
    </source>
</evidence>
<dbReference type="EMBL" id="JAZGQK010000013">
    <property type="protein sequence ID" value="MEE6260194.1"/>
    <property type="molecule type" value="Genomic_DNA"/>
</dbReference>
<proteinExistence type="predicted"/>
<sequence>MAASSAHDQLRKECENLYEDCNYTSLTYFNAAKSSDFWGKAIIFWPAVISSVASLLVSLNQPKQWGAVSAIASAVVATASFLGASKRADPLKDSAKRLTVLRHAVRLELALAMERDTDTLEKTVRDLRAEYGAIVASNELVPDRFFKRSQGQMRHGVLEYSDDSRASIEEPTR</sequence>